<name>A0A2A4EZU2_9BURK</name>
<dbReference type="RefSeq" id="WP_096721562.1">
    <property type="nucleotide sequence ID" value="NZ_MTZV01000004.1"/>
</dbReference>
<dbReference type="AlphaFoldDB" id="A0A2A4EZU2"/>
<dbReference type="SFLD" id="SFLDG00358">
    <property type="entry name" value="Main_(cytGST)"/>
    <property type="match status" value="1"/>
</dbReference>
<evidence type="ECO:0000259" key="2">
    <source>
        <dbReference type="PROSITE" id="PS50404"/>
    </source>
</evidence>
<evidence type="ECO:0000313" key="4">
    <source>
        <dbReference type="EMBL" id="PCE25930.1"/>
    </source>
</evidence>
<dbReference type="PANTHER" id="PTHR44051">
    <property type="entry name" value="GLUTATHIONE S-TRANSFERASE-RELATED"/>
    <property type="match status" value="1"/>
</dbReference>
<dbReference type="InterPro" id="IPR036249">
    <property type="entry name" value="Thioredoxin-like_sf"/>
</dbReference>
<comment type="similarity">
    <text evidence="1">Belongs to the GST superfamily.</text>
</comment>
<reference evidence="4 5" key="1">
    <citation type="submission" date="2017-01" db="EMBL/GenBank/DDBJ databases">
        <title>Whole-Genome Shotgun Sequencing of Two beta-Proteobacterial Species in Search of the Bulgecin Biosynthetic Cluster.</title>
        <authorList>
            <person name="Horsman M.E."/>
            <person name="Marous D.R."/>
            <person name="Li R."/>
            <person name="Oliver R.A."/>
            <person name="Byun B."/>
            <person name="Emrich S.J."/>
            <person name="Boggess B."/>
            <person name="Townsend C.A."/>
            <person name="Mobashery S."/>
        </authorList>
    </citation>
    <scope>NUCLEOTIDE SEQUENCE [LARGE SCALE GENOMIC DNA]</scope>
    <source>
        <strain evidence="4 5">ATCC 31363</strain>
    </source>
</reference>
<dbReference type="InterPro" id="IPR040079">
    <property type="entry name" value="Glutathione_S-Trfase"/>
</dbReference>
<dbReference type="Pfam" id="PF02798">
    <property type="entry name" value="GST_N"/>
    <property type="match status" value="1"/>
</dbReference>
<dbReference type="InterPro" id="IPR010987">
    <property type="entry name" value="Glutathione-S-Trfase_C-like"/>
</dbReference>
<protein>
    <recommendedName>
        <fullName evidence="6">Glutathione S-transferase</fullName>
    </recommendedName>
</protein>
<dbReference type="SUPFAM" id="SSF52833">
    <property type="entry name" value="Thioredoxin-like"/>
    <property type="match status" value="1"/>
</dbReference>
<dbReference type="PROSITE" id="PS50405">
    <property type="entry name" value="GST_CTER"/>
    <property type="match status" value="1"/>
</dbReference>
<dbReference type="Gene3D" id="3.40.30.10">
    <property type="entry name" value="Glutaredoxin"/>
    <property type="match status" value="1"/>
</dbReference>
<dbReference type="OrthoDB" id="5740960at2"/>
<sequence length="199" mass="22156">MSLTIFGTSRSRAFRVLWMATELGLEFEHEPLPWQSCRNDARYLLINPAGTIPAISDSGFVLAESLAINLYLAQKAGMLWPPDPKDQAKVLQWTLWVATSLESAYTQWASHTYWLPESARDAAQANSAAAEMQGPLDRLELALSESGWLVGTSFSAADLNVASVIGFVSRFEREKRPHVADWIDRCKARPAYRKASTLP</sequence>
<gene>
    <name evidence="4" type="ORF">BWP39_15485</name>
</gene>
<evidence type="ECO:0008006" key="6">
    <source>
        <dbReference type="Google" id="ProtNLM"/>
    </source>
</evidence>
<dbReference type="InterPro" id="IPR036282">
    <property type="entry name" value="Glutathione-S-Trfase_C_sf"/>
</dbReference>
<dbReference type="CDD" id="cd03046">
    <property type="entry name" value="GST_N_GTT1_like"/>
    <property type="match status" value="1"/>
</dbReference>
<dbReference type="CDD" id="cd03207">
    <property type="entry name" value="GST_C_8"/>
    <property type="match status" value="1"/>
</dbReference>
<accession>A0A2A4EZU2</accession>
<dbReference type="SUPFAM" id="SSF47616">
    <property type="entry name" value="GST C-terminal domain-like"/>
    <property type="match status" value="1"/>
</dbReference>
<evidence type="ECO:0000313" key="5">
    <source>
        <dbReference type="Proteomes" id="UP000218022"/>
    </source>
</evidence>
<dbReference type="InterPro" id="IPR004045">
    <property type="entry name" value="Glutathione_S-Trfase_N"/>
</dbReference>
<organism evidence="4 5">
    <name type="scientific">Paraburkholderia acidicola</name>
    <dbReference type="NCBI Taxonomy" id="1912599"/>
    <lineage>
        <taxon>Bacteria</taxon>
        <taxon>Pseudomonadati</taxon>
        <taxon>Pseudomonadota</taxon>
        <taxon>Betaproteobacteria</taxon>
        <taxon>Burkholderiales</taxon>
        <taxon>Burkholderiaceae</taxon>
        <taxon>Paraburkholderia</taxon>
    </lineage>
</organism>
<dbReference type="Proteomes" id="UP000218022">
    <property type="component" value="Unassembled WGS sequence"/>
</dbReference>
<dbReference type="SFLD" id="SFLDG01150">
    <property type="entry name" value="Main.1:_Beta-like"/>
    <property type="match status" value="1"/>
</dbReference>
<evidence type="ECO:0000256" key="1">
    <source>
        <dbReference type="RuleBase" id="RU003494"/>
    </source>
</evidence>
<dbReference type="Gene3D" id="1.20.1050.10">
    <property type="match status" value="1"/>
</dbReference>
<dbReference type="PROSITE" id="PS50404">
    <property type="entry name" value="GST_NTER"/>
    <property type="match status" value="1"/>
</dbReference>
<dbReference type="Pfam" id="PF00043">
    <property type="entry name" value="GST_C"/>
    <property type="match status" value="1"/>
</dbReference>
<dbReference type="InterPro" id="IPR004046">
    <property type="entry name" value="GST_C"/>
</dbReference>
<evidence type="ECO:0000259" key="3">
    <source>
        <dbReference type="PROSITE" id="PS50405"/>
    </source>
</evidence>
<dbReference type="SFLD" id="SFLDS00019">
    <property type="entry name" value="Glutathione_Transferase_(cytos"/>
    <property type="match status" value="1"/>
</dbReference>
<feature type="domain" description="GST N-terminal" evidence="2">
    <location>
        <begin position="1"/>
        <end position="80"/>
    </location>
</feature>
<dbReference type="PANTHER" id="PTHR44051:SF8">
    <property type="entry name" value="GLUTATHIONE S-TRANSFERASE GSTA"/>
    <property type="match status" value="1"/>
</dbReference>
<feature type="domain" description="GST C-terminal" evidence="3">
    <location>
        <begin position="83"/>
        <end position="199"/>
    </location>
</feature>
<comment type="caution">
    <text evidence="4">The sequence shown here is derived from an EMBL/GenBank/DDBJ whole genome shotgun (WGS) entry which is preliminary data.</text>
</comment>
<dbReference type="EMBL" id="MTZV01000004">
    <property type="protein sequence ID" value="PCE25930.1"/>
    <property type="molecule type" value="Genomic_DNA"/>
</dbReference>
<proteinExistence type="inferred from homology"/>